<name>A0A8K1CV35_PYTOL</name>
<feature type="signal peptide" evidence="1">
    <location>
        <begin position="1"/>
        <end position="25"/>
    </location>
</feature>
<comment type="caution">
    <text evidence="2">The sequence shown here is derived from an EMBL/GenBank/DDBJ whole genome shotgun (WGS) entry which is preliminary data.</text>
</comment>
<proteinExistence type="predicted"/>
<keyword evidence="1" id="KW-0732">Signal</keyword>
<dbReference type="EMBL" id="SPLM01000001">
    <property type="protein sequence ID" value="TMW69498.1"/>
    <property type="molecule type" value="Genomic_DNA"/>
</dbReference>
<evidence type="ECO:0000256" key="1">
    <source>
        <dbReference type="SAM" id="SignalP"/>
    </source>
</evidence>
<evidence type="ECO:0000313" key="2">
    <source>
        <dbReference type="EMBL" id="TMW69498.1"/>
    </source>
</evidence>
<keyword evidence="3" id="KW-1185">Reference proteome</keyword>
<protein>
    <submittedName>
        <fullName evidence="2">Uncharacterized protein</fullName>
    </submittedName>
</protein>
<dbReference type="OrthoDB" id="188293at2759"/>
<sequence>MPSNMLPHALTLAFLLPTLMQVVQGELTNTTSLCSPSATPPKITKGERTYVCVNVNDKYRTLFMPVTDQFTVLRVTDSWNDTRIGGDALGSFVTVSTMAMRSTYKLYASERGHIYPYMTAIVSVKKGEVTGVTWDDGCYFCDHSMCEPNSYRYPTNVSSQLTGEGYTCFNQMSSCSGTNATACDLTIYVGWTGTDSNGDYLSSAGMRMSQFAKYSITSYFKKLASSFNSFMPASRFDS</sequence>
<dbReference type="AlphaFoldDB" id="A0A8K1CV35"/>
<organism evidence="2 3">
    <name type="scientific">Pythium oligandrum</name>
    <name type="common">Mycoparasitic fungus</name>
    <dbReference type="NCBI Taxonomy" id="41045"/>
    <lineage>
        <taxon>Eukaryota</taxon>
        <taxon>Sar</taxon>
        <taxon>Stramenopiles</taxon>
        <taxon>Oomycota</taxon>
        <taxon>Peronosporomycetes</taxon>
        <taxon>Pythiales</taxon>
        <taxon>Pythiaceae</taxon>
        <taxon>Pythium</taxon>
    </lineage>
</organism>
<accession>A0A8K1CV35</accession>
<feature type="chain" id="PRO_5035421026" evidence="1">
    <location>
        <begin position="26"/>
        <end position="238"/>
    </location>
</feature>
<evidence type="ECO:0000313" key="3">
    <source>
        <dbReference type="Proteomes" id="UP000794436"/>
    </source>
</evidence>
<gene>
    <name evidence="2" type="ORF">Poli38472_001654</name>
</gene>
<dbReference type="Proteomes" id="UP000794436">
    <property type="component" value="Unassembled WGS sequence"/>
</dbReference>
<reference evidence="2" key="1">
    <citation type="submission" date="2019-03" db="EMBL/GenBank/DDBJ databases">
        <title>Long read genome sequence of the mycoparasitic Pythium oligandrum ATCC 38472 isolated from sugarbeet rhizosphere.</title>
        <authorList>
            <person name="Gaulin E."/>
        </authorList>
    </citation>
    <scope>NUCLEOTIDE SEQUENCE</scope>
    <source>
        <strain evidence="2">ATCC 38472_TT</strain>
    </source>
</reference>